<evidence type="ECO:0000256" key="1">
    <source>
        <dbReference type="ARBA" id="ARBA00006432"/>
    </source>
</evidence>
<dbReference type="RefSeq" id="WP_106114228.1">
    <property type="nucleotide sequence ID" value="NZ_PVSR01000023.1"/>
</dbReference>
<evidence type="ECO:0000259" key="3">
    <source>
        <dbReference type="Pfam" id="PF00501"/>
    </source>
</evidence>
<keyword evidence="2" id="KW-0436">Ligase</keyword>
<dbReference type="Gene3D" id="3.40.50.12780">
    <property type="entry name" value="N-terminal domain of ligase-like"/>
    <property type="match status" value="1"/>
</dbReference>
<evidence type="ECO:0000256" key="2">
    <source>
        <dbReference type="ARBA" id="ARBA00022598"/>
    </source>
</evidence>
<dbReference type="InterPro" id="IPR045851">
    <property type="entry name" value="AMP-bd_C_sf"/>
</dbReference>
<comment type="caution">
    <text evidence="5">The sequence shown here is derived from an EMBL/GenBank/DDBJ whole genome shotgun (WGS) entry which is preliminary data.</text>
</comment>
<evidence type="ECO:0000313" key="6">
    <source>
        <dbReference type="Proteomes" id="UP000239352"/>
    </source>
</evidence>
<dbReference type="Pfam" id="PF13193">
    <property type="entry name" value="AMP-binding_C"/>
    <property type="match status" value="1"/>
</dbReference>
<dbReference type="Pfam" id="PF00501">
    <property type="entry name" value="AMP-binding"/>
    <property type="match status" value="1"/>
</dbReference>
<dbReference type="InterPro" id="IPR042099">
    <property type="entry name" value="ANL_N_sf"/>
</dbReference>
<evidence type="ECO:0000313" key="5">
    <source>
        <dbReference type="EMBL" id="PRW62872.1"/>
    </source>
</evidence>
<dbReference type="EMBL" id="PVSR01000023">
    <property type="protein sequence ID" value="PRW62872.1"/>
    <property type="molecule type" value="Genomic_DNA"/>
</dbReference>
<feature type="domain" description="AMP-dependent synthetase/ligase" evidence="3">
    <location>
        <begin position="116"/>
        <end position="321"/>
    </location>
</feature>
<dbReference type="STRING" id="1050202.GCA_000384035_00796"/>
<protein>
    <recommendedName>
        <fullName evidence="7">AMP-dependent synthetase</fullName>
    </recommendedName>
</protein>
<dbReference type="SUPFAM" id="SSF56801">
    <property type="entry name" value="Acetyl-CoA synthetase-like"/>
    <property type="match status" value="1"/>
</dbReference>
<evidence type="ECO:0008006" key="7">
    <source>
        <dbReference type="Google" id="ProtNLM"/>
    </source>
</evidence>
<comment type="similarity">
    <text evidence="1">Belongs to the ATP-dependent AMP-binding enzyme family.</text>
</comment>
<dbReference type="AlphaFoldDB" id="A0A2T0GUT5"/>
<sequence>MSTTSRPRVPPVLAGGLPRSLHDGTRLLDGAELLSHAHSAAAELAAAGVGPGSRVAVEADTEPVTRLARMLGADLLGAATLLVDPDWSTTERAGTLADAAPHVVVGGRIRPGHPPPTLPEADGSSLFYLPTTSGSTSRPRVLARTRSSWWHSFEAFEVGVTGRDTVLVPGPVGSSLFLFGALHAMHLGAGLRLLPRWSAHAAARACREATVVHVVPSMLSALLAVLARHPQLREDCRVRRFVCGGAAVDDGLRAELERTLPGSELVEYYGSAEHSLVALRGSDGVLHPARAVETDIRDGEGSVPPGETGTLWVRSPLACSGHLEAGRLVPLPEGFHTVGDLAVPRDGGGFTVLGRGSGTIDSGAELVPAESVEHVLRPVPGVRDVVVAATPHPRFGSLVTAVIETDPTHPPEAAELRRVARRELNGNRRPRRWLTTGALPRTSTGKPARGLITERLAAGTLAAEPLR</sequence>
<dbReference type="GO" id="GO:0006631">
    <property type="term" value="P:fatty acid metabolic process"/>
    <property type="evidence" value="ECO:0007669"/>
    <property type="project" value="TreeGrafter"/>
</dbReference>
<dbReference type="InterPro" id="IPR000873">
    <property type="entry name" value="AMP-dep_synth/lig_dom"/>
</dbReference>
<gene>
    <name evidence="5" type="ORF">CEP50_13055</name>
</gene>
<proteinExistence type="inferred from homology"/>
<dbReference type="PANTHER" id="PTHR43201:SF5">
    <property type="entry name" value="MEDIUM-CHAIN ACYL-COA LIGASE ACSF2, MITOCHONDRIAL"/>
    <property type="match status" value="1"/>
</dbReference>
<keyword evidence="6" id="KW-1185">Reference proteome</keyword>
<organism evidence="5 6">
    <name type="scientific">Actinopolyspora mortivallis</name>
    <dbReference type="NCBI Taxonomy" id="33906"/>
    <lineage>
        <taxon>Bacteria</taxon>
        <taxon>Bacillati</taxon>
        <taxon>Actinomycetota</taxon>
        <taxon>Actinomycetes</taxon>
        <taxon>Actinopolysporales</taxon>
        <taxon>Actinopolysporaceae</taxon>
        <taxon>Actinopolyspora</taxon>
    </lineage>
</organism>
<dbReference type="PROSITE" id="PS00455">
    <property type="entry name" value="AMP_BINDING"/>
    <property type="match status" value="1"/>
</dbReference>
<dbReference type="PANTHER" id="PTHR43201">
    <property type="entry name" value="ACYL-COA SYNTHETASE"/>
    <property type="match status" value="1"/>
</dbReference>
<dbReference type="InterPro" id="IPR025110">
    <property type="entry name" value="AMP-bd_C"/>
</dbReference>
<dbReference type="InParanoid" id="A0A2T0GUT5"/>
<name>A0A2T0GUT5_ACTMO</name>
<dbReference type="Proteomes" id="UP000239352">
    <property type="component" value="Unassembled WGS sequence"/>
</dbReference>
<dbReference type="Gene3D" id="3.30.300.30">
    <property type="match status" value="1"/>
</dbReference>
<feature type="domain" description="AMP-binding enzyme C-terminal" evidence="4">
    <location>
        <begin position="372"/>
        <end position="446"/>
    </location>
</feature>
<reference evidence="5 6" key="1">
    <citation type="submission" date="2018-03" db="EMBL/GenBank/DDBJ databases">
        <title>Actinopolyspora mortivallis from Sahara, screening for active biomolecules.</title>
        <authorList>
            <person name="Selama O."/>
            <person name="Wellington E.M.H."/>
            <person name="Hacene H."/>
        </authorList>
    </citation>
    <scope>NUCLEOTIDE SEQUENCE [LARGE SCALE GENOMIC DNA]</scope>
    <source>
        <strain evidence="5 6">M5A</strain>
    </source>
</reference>
<dbReference type="GO" id="GO:0031956">
    <property type="term" value="F:medium-chain fatty acid-CoA ligase activity"/>
    <property type="evidence" value="ECO:0007669"/>
    <property type="project" value="TreeGrafter"/>
</dbReference>
<dbReference type="InterPro" id="IPR020845">
    <property type="entry name" value="AMP-binding_CS"/>
</dbReference>
<accession>A0A2T0GUT5</accession>
<evidence type="ECO:0000259" key="4">
    <source>
        <dbReference type="Pfam" id="PF13193"/>
    </source>
</evidence>